<proteinExistence type="predicted"/>
<dbReference type="AlphaFoldDB" id="A0A6B9Z9A2"/>
<reference evidence="1 2" key="1">
    <citation type="submission" date="2020-01" db="EMBL/GenBank/DDBJ databases">
        <title>Complete genome sequence of Chitinophaga sp. H33E-04 isolated from quinoa roots.</title>
        <authorList>
            <person name="Weon H.-Y."/>
            <person name="Lee S.A."/>
        </authorList>
    </citation>
    <scope>NUCLEOTIDE SEQUENCE [LARGE SCALE GENOMIC DNA]</scope>
    <source>
        <strain evidence="1 2">H33E-04</strain>
    </source>
</reference>
<dbReference type="RefSeq" id="WP_162330555.1">
    <property type="nucleotide sequence ID" value="NZ_CP048113.1"/>
</dbReference>
<name>A0A6B9Z9A2_9BACT</name>
<dbReference type="EMBL" id="CP048113">
    <property type="protein sequence ID" value="QHS58852.1"/>
    <property type="molecule type" value="Genomic_DNA"/>
</dbReference>
<evidence type="ECO:0000313" key="2">
    <source>
        <dbReference type="Proteomes" id="UP000476411"/>
    </source>
</evidence>
<dbReference type="Proteomes" id="UP000476411">
    <property type="component" value="Chromosome"/>
</dbReference>
<keyword evidence="2" id="KW-1185">Reference proteome</keyword>
<dbReference type="KEGG" id="chih:GWR21_04310"/>
<organism evidence="1 2">
    <name type="scientific">Chitinophaga agri</name>
    <dbReference type="NCBI Taxonomy" id="2703787"/>
    <lineage>
        <taxon>Bacteria</taxon>
        <taxon>Pseudomonadati</taxon>
        <taxon>Bacteroidota</taxon>
        <taxon>Chitinophagia</taxon>
        <taxon>Chitinophagales</taxon>
        <taxon>Chitinophagaceae</taxon>
        <taxon>Chitinophaga</taxon>
    </lineage>
</organism>
<sequence>MKVPLQIARDKNRDTSLEFSTLRAEALSIVQELSGHVWTDYNLHDPGVTLLEQLCFALTDLAYKTDFPVNEILADEHGRISARHNVFFSKAEILNGGAVTVADFRKLLLDQIEHLGNVWIEPVLSKYTPGVSKGMYRVYVQPDDMLTKELETNRVAGEKLIATVRNCLMRNRNLGENFEEITILKAQHISIKASVIVDAQHPVKETLAYICNAIEEVVHPPVRFISESELLEAGYTTEEVYQGPLLTRGFIPDEDLRERKQQIDPSEMVKAISQVAGVIQVKYLHVSADGVNFSNRPVIIQPGYYPYVDITDGSNDIGIYSDQFEQHSRDAVFWNVFRKIREMRQRHYTAQERGLADHSLEAAYRNSSQYYSLQHFLPMIYGTGEEEISHRETPQRQAQAKQLKAYLLFFEQLLADYLAQLGNLSNLFSPDVKNIPATTYFSQPLYDVPHVSQLLKAFTESGQSWEAFKKDKSNEYITTLQRISEGDALYQQRKIRIFDHLLARFNIVAPRYPVNLYDMLYHPPDEKERINCELHWKAELLQQMPVLLRGKIQSFNYLQDPQATGAFSGYQQWLYRLLHIKRETTQPLTAVFDQEYLDMRVTGNWHPVPIARNLHINGEHIWFNDDITDDAAGTKKFYFGHQPVSLLKYGTDTTHYRIIEDEAKGHFIVLYKAPGQHTWHAVAKHFDRPAAVEALHHMIRHLQDISTASEGFYIVEHALLKPTLRMRSYGFRLLSYGKRALLEQRTMCSFDEREQLLKQLMETDWAQLAPADMYQQLIRDYYVHTQPSTLDADMEELAYAIGLIATGHYAAYPRLECYVDSGNGQALPDTFYKPSLTIVLPSWPARFQYAEFRKFTEDLIREQTPVYFKVSFRWLGIAEMRQFEGIYFPWLKALPDLYLQNIIPPQRLSMLDFLSKPKKP</sequence>
<gene>
    <name evidence="1" type="ORF">GWR21_04310</name>
</gene>
<evidence type="ECO:0000313" key="1">
    <source>
        <dbReference type="EMBL" id="QHS58852.1"/>
    </source>
</evidence>
<accession>A0A6B9Z9A2</accession>
<protein>
    <submittedName>
        <fullName evidence="1">Uncharacterized protein</fullName>
    </submittedName>
</protein>